<accession>A0A149U0B6</accession>
<evidence type="ECO:0000313" key="1">
    <source>
        <dbReference type="EMBL" id="KXV58739.1"/>
    </source>
</evidence>
<dbReference type="AlphaFoldDB" id="A0A149U0B6"/>
<dbReference type="Gene3D" id="3.40.50.150">
    <property type="entry name" value="Vaccinia Virus protein VP39"/>
    <property type="match status" value="1"/>
</dbReference>
<name>A0A149U0B6_9PROT</name>
<dbReference type="PATRIC" id="fig|104102.12.peg.1417"/>
<gene>
    <name evidence="1" type="ORF">AD947_05770</name>
</gene>
<organism evidence="1 2">
    <name type="scientific">Acetobacter tropicalis</name>
    <dbReference type="NCBI Taxonomy" id="104102"/>
    <lineage>
        <taxon>Bacteria</taxon>
        <taxon>Pseudomonadati</taxon>
        <taxon>Pseudomonadota</taxon>
        <taxon>Alphaproteobacteria</taxon>
        <taxon>Acetobacterales</taxon>
        <taxon>Acetobacteraceae</taxon>
        <taxon>Acetobacter</taxon>
    </lineage>
</organism>
<reference evidence="1 2" key="1">
    <citation type="submission" date="2015-06" db="EMBL/GenBank/DDBJ databases">
        <title>Improved classification and identification of acetic acid bacteria using matrix-assisted laser desorption/ionization time-of-flight mass spectrometry; Gluconobacter nephelii and Gluconobacter uchimurae are later heterotypic synonyms of Gluconobacter japonicus and Gluconobacter oxydans, respectively.</title>
        <authorList>
            <person name="Li L."/>
            <person name="Cleenwerck I."/>
            <person name="De Vuyst L."/>
            <person name="Vandamme P."/>
        </authorList>
    </citation>
    <scope>NUCLEOTIDE SEQUENCE [LARGE SCALE GENOMIC DNA]</scope>
    <source>
        <strain evidence="1 2">LMG 1663</strain>
    </source>
</reference>
<proteinExistence type="predicted"/>
<comment type="caution">
    <text evidence="1">The sequence shown here is derived from an EMBL/GenBank/DDBJ whole genome shotgun (WGS) entry which is preliminary data.</text>
</comment>
<sequence length="196" mass="22626">MYGDGEPHLTFPKKEAEYLTDLYKNHDVILEYGSGGSTLLAAQQKHSIVMSVESDKEWVENLEKVIAQNYPKANVLLQYVDIGDTGEWGFPVDESQWRNWHNYPLSIWSHSRFQMPDLVLIDGRFRVGCFMATLLSCKKPVTVLWDDYKDRSSYHVVEEYVKPVAMIGRIARFELVPQTFPTDRLAQIVAFMNTSE</sequence>
<dbReference type="Proteomes" id="UP000075411">
    <property type="component" value="Unassembled WGS sequence"/>
</dbReference>
<protein>
    <recommendedName>
        <fullName evidence="3">Class I SAM-dependent methyltransferase</fullName>
    </recommendedName>
</protein>
<evidence type="ECO:0000313" key="2">
    <source>
        <dbReference type="Proteomes" id="UP000075411"/>
    </source>
</evidence>
<evidence type="ECO:0008006" key="3">
    <source>
        <dbReference type="Google" id="ProtNLM"/>
    </source>
</evidence>
<dbReference type="InterPro" id="IPR029063">
    <property type="entry name" value="SAM-dependent_MTases_sf"/>
</dbReference>
<dbReference type="EMBL" id="LHZT01000112">
    <property type="protein sequence ID" value="KXV58739.1"/>
    <property type="molecule type" value="Genomic_DNA"/>
</dbReference>